<evidence type="ECO:0000313" key="1">
    <source>
        <dbReference type="EMBL" id="EHL08576.1"/>
    </source>
</evidence>
<proteinExistence type="predicted"/>
<dbReference type="HOGENOM" id="CLU_3060850_0_0_9"/>
<organism evidence="1 2">
    <name type="scientific">Desulfitobacterium hafniense DP7</name>
    <dbReference type="NCBI Taxonomy" id="537010"/>
    <lineage>
        <taxon>Bacteria</taxon>
        <taxon>Bacillati</taxon>
        <taxon>Bacillota</taxon>
        <taxon>Clostridia</taxon>
        <taxon>Eubacteriales</taxon>
        <taxon>Desulfitobacteriaceae</taxon>
        <taxon>Desulfitobacterium</taxon>
    </lineage>
</organism>
<accession>G9XI93</accession>
<reference evidence="1 2" key="1">
    <citation type="submission" date="2011-08" db="EMBL/GenBank/DDBJ databases">
        <authorList>
            <person name="Weinstock G."/>
            <person name="Sodergren E."/>
            <person name="Clifton S."/>
            <person name="Fulton L."/>
            <person name="Fulton B."/>
            <person name="Courtney L."/>
            <person name="Fronick C."/>
            <person name="Harrison M."/>
            <person name="Strong C."/>
            <person name="Farmer C."/>
            <person name="Delahaunty K."/>
            <person name="Markovic C."/>
            <person name="Hall O."/>
            <person name="Minx P."/>
            <person name="Tomlinson C."/>
            <person name="Mitreva M."/>
            <person name="Hou S."/>
            <person name="Chen J."/>
            <person name="Wollam A."/>
            <person name="Pepin K.H."/>
            <person name="Johnson M."/>
            <person name="Bhonagiri V."/>
            <person name="Zhang X."/>
            <person name="Suruliraj S."/>
            <person name="Warren W."/>
            <person name="Chinwalla A."/>
            <person name="Mardis E.R."/>
            <person name="Wilson R.K."/>
        </authorList>
    </citation>
    <scope>NUCLEOTIDE SEQUENCE [LARGE SCALE GENOMIC DNA]</scope>
    <source>
        <strain evidence="1 2">DP7</strain>
    </source>
</reference>
<dbReference type="AlphaFoldDB" id="G9XI93"/>
<protein>
    <submittedName>
        <fullName evidence="1">Uncharacterized protein</fullName>
    </submittedName>
</protein>
<dbReference type="Proteomes" id="UP000004416">
    <property type="component" value="Unassembled WGS sequence"/>
</dbReference>
<name>G9XI93_DESHA</name>
<sequence length="53" mass="5879">MGQKQSCLKLLCVEAALPLSLLIITDRDYALGLHLLYAFHGEQTDLAMPIPPR</sequence>
<gene>
    <name evidence="1" type="ORF">HMPREF0322_00669</name>
</gene>
<dbReference type="PATRIC" id="fig|537010.4.peg.619"/>
<dbReference type="EMBL" id="AFZX01000019">
    <property type="protein sequence ID" value="EHL08576.1"/>
    <property type="molecule type" value="Genomic_DNA"/>
</dbReference>
<comment type="caution">
    <text evidence="1">The sequence shown here is derived from an EMBL/GenBank/DDBJ whole genome shotgun (WGS) entry which is preliminary data.</text>
</comment>
<evidence type="ECO:0000313" key="2">
    <source>
        <dbReference type="Proteomes" id="UP000004416"/>
    </source>
</evidence>